<dbReference type="FunFam" id="1.10.8.60:FF:000053">
    <property type="entry name" value="DNA polymerase epsilon subunit"/>
    <property type="match status" value="1"/>
</dbReference>
<reference evidence="12" key="1">
    <citation type="submission" date="2025-08" db="UniProtKB">
        <authorList>
            <consortium name="RefSeq"/>
        </authorList>
    </citation>
    <scope>IDENTIFICATION</scope>
    <source>
        <tissue evidence="12">Tentacle</tissue>
    </source>
</reference>
<keyword evidence="11" id="KW-1185">Reference proteome</keyword>
<keyword evidence="3 8" id="KW-0235">DNA replication</keyword>
<evidence type="ECO:0000259" key="10">
    <source>
        <dbReference type="Pfam" id="PF12213"/>
    </source>
</evidence>
<dbReference type="FunCoup" id="A0A6P8IYB2">
    <property type="interactions" value="1672"/>
</dbReference>
<dbReference type="PANTHER" id="PTHR12708">
    <property type="entry name" value="DNA POLYMERASE EPSILON SUBUNIT B"/>
    <property type="match status" value="1"/>
</dbReference>
<dbReference type="OrthoDB" id="10254730at2759"/>
<dbReference type="PIRSF" id="PIRSF000799">
    <property type="entry name" value="DNA_pol_eps_2"/>
    <property type="match status" value="1"/>
</dbReference>
<dbReference type="GeneID" id="116306280"/>
<evidence type="ECO:0000259" key="9">
    <source>
        <dbReference type="Pfam" id="PF04042"/>
    </source>
</evidence>
<dbReference type="Pfam" id="PF12213">
    <property type="entry name" value="Dpoe2NT"/>
    <property type="match status" value="1"/>
</dbReference>
<accession>A0A6P8IYB2</accession>
<dbReference type="GO" id="GO:0003677">
    <property type="term" value="F:DNA binding"/>
    <property type="evidence" value="ECO:0007669"/>
    <property type="project" value="UniProtKB-UniRule"/>
</dbReference>
<dbReference type="Pfam" id="PF04042">
    <property type="entry name" value="DNA_pol_E_B"/>
    <property type="match status" value="1"/>
</dbReference>
<dbReference type="PANTHER" id="PTHR12708:SF0">
    <property type="entry name" value="DNA POLYMERASE EPSILON SUBUNIT 2"/>
    <property type="match status" value="1"/>
</dbReference>
<comment type="subcellular location">
    <subcellularLocation>
        <location evidence="1 8">Nucleus</location>
    </subcellularLocation>
</comment>
<dbReference type="GO" id="GO:0042276">
    <property type="term" value="P:error-prone translesion synthesis"/>
    <property type="evidence" value="ECO:0007669"/>
    <property type="project" value="TreeGrafter"/>
</dbReference>
<dbReference type="Proteomes" id="UP000515163">
    <property type="component" value="Unplaced"/>
</dbReference>
<dbReference type="GO" id="GO:0006261">
    <property type="term" value="P:DNA-templated DNA replication"/>
    <property type="evidence" value="ECO:0007669"/>
    <property type="project" value="InterPro"/>
</dbReference>
<sequence>MRTTISIFAPFLIECSKMADPLRKKILSIFRLNGLSLKSEATKFLRDVLSPLSEPEVDEWLEKIVETVQSQPLGSSLVDRDTIETAVQECSKDPSEDSDKAFCIIDAFSTPKFSFSVDRKKFFPVSGKASLHPVTDIKSMLFAERYTVIQQRTSRHELFSNVAELEAVKQNQNSERFDLKTVEFLIGSTGCLKQIIVLGMLSQIKEGKFYLEDPTGAVELDMSQAKFHTGLYTESCFVLAEGTYDDDIFHVAAMGFPPAEPSKITRNQFGSINFFGGPSQTCAKASSKLKDMEKENTDAMFVILSDVFLDQPRVVDKLRTMFTGYSTMPPSLFILCGNFNSQPYGPKQYKAIKESFQAFASLVSEFPSLLESTRFVFVPGPQDPGPGNIIPRPPIPESLVKVVTEKIPLASFTSNPCRIQYCTQEIIIFREDLINKMCRNAIHIPTDPKDIPNELLKTILAQAHLCPLPLHTRPIYWGYDSSLRAYPVPDLLVLADRHDPYTCTALDCSATNPGSFSKNDFSFKVYWPPTNEVEDCKIAD</sequence>
<dbReference type="AlphaFoldDB" id="A0A6P8IYB2"/>
<dbReference type="KEGG" id="aten:116306280"/>
<dbReference type="InterPro" id="IPR016266">
    <property type="entry name" value="POLE2"/>
</dbReference>
<comment type="function">
    <text evidence="6">Accessory component of the DNA polymerase epsilon complex. Participates in DNA repair and in chromosomal DNA replication.</text>
</comment>
<evidence type="ECO:0000256" key="3">
    <source>
        <dbReference type="ARBA" id="ARBA00022705"/>
    </source>
</evidence>
<name>A0A6P8IYB2_ACTTE</name>
<dbReference type="Gene3D" id="1.10.8.60">
    <property type="match status" value="1"/>
</dbReference>
<evidence type="ECO:0000313" key="12">
    <source>
        <dbReference type="RefSeq" id="XP_031572164.1"/>
    </source>
</evidence>
<protein>
    <recommendedName>
        <fullName evidence="8">DNA polymerase epsilon subunit</fullName>
    </recommendedName>
    <alternativeName>
        <fullName evidence="8">DNA polymerase II subunit 2</fullName>
    </alternativeName>
</protein>
<evidence type="ECO:0000256" key="7">
    <source>
        <dbReference type="ARBA" id="ARBA00063156"/>
    </source>
</evidence>
<comment type="similarity">
    <text evidence="2 8">Belongs to the DNA polymerase epsilon subunit B family.</text>
</comment>
<dbReference type="InParanoid" id="A0A6P8IYB2"/>
<feature type="domain" description="DNA polymerase epsilon subunit B N-terminal" evidence="10">
    <location>
        <begin position="19"/>
        <end position="90"/>
    </location>
</feature>
<gene>
    <name evidence="12" type="primary">LOC116306280</name>
</gene>
<dbReference type="GO" id="GO:0008622">
    <property type="term" value="C:epsilon DNA polymerase complex"/>
    <property type="evidence" value="ECO:0007669"/>
    <property type="project" value="UniProtKB-UniRule"/>
</dbReference>
<keyword evidence="4 8" id="KW-0238">DNA-binding</keyword>
<dbReference type="InterPro" id="IPR024639">
    <property type="entry name" value="DNA_pol_e_bsu_N"/>
</dbReference>
<dbReference type="Gene3D" id="3.60.21.50">
    <property type="match status" value="1"/>
</dbReference>
<dbReference type="FunFam" id="3.60.21.50:FF:000007">
    <property type="entry name" value="DNA polymerase epsilon subunit"/>
    <property type="match status" value="1"/>
</dbReference>
<evidence type="ECO:0000256" key="2">
    <source>
        <dbReference type="ARBA" id="ARBA00009560"/>
    </source>
</evidence>
<evidence type="ECO:0000256" key="6">
    <source>
        <dbReference type="ARBA" id="ARBA00054225"/>
    </source>
</evidence>
<comment type="subunit">
    <text evidence="7">Component of the DNA polymerase epsilon complex consisting of four subunits: the catalytic subunit POLE and the accessory subunits POLE2, POLE3 and POLE4.</text>
</comment>
<evidence type="ECO:0000313" key="11">
    <source>
        <dbReference type="Proteomes" id="UP000515163"/>
    </source>
</evidence>
<dbReference type="InterPro" id="IPR007185">
    <property type="entry name" value="DNA_pol_a/d/e_bsu"/>
</dbReference>
<feature type="domain" description="DNA polymerase alpha/delta/epsilon subunit B" evidence="9">
    <location>
        <begin position="301"/>
        <end position="502"/>
    </location>
</feature>
<organism evidence="11 12">
    <name type="scientific">Actinia tenebrosa</name>
    <name type="common">Australian red waratah sea anemone</name>
    <dbReference type="NCBI Taxonomy" id="6105"/>
    <lineage>
        <taxon>Eukaryota</taxon>
        <taxon>Metazoa</taxon>
        <taxon>Cnidaria</taxon>
        <taxon>Anthozoa</taxon>
        <taxon>Hexacorallia</taxon>
        <taxon>Actiniaria</taxon>
        <taxon>Actiniidae</taxon>
        <taxon>Actinia</taxon>
    </lineage>
</organism>
<keyword evidence="5 8" id="KW-0539">Nucleus</keyword>
<proteinExistence type="inferred from homology"/>
<evidence type="ECO:0000256" key="4">
    <source>
        <dbReference type="ARBA" id="ARBA00023125"/>
    </source>
</evidence>
<evidence type="ECO:0000256" key="5">
    <source>
        <dbReference type="ARBA" id="ARBA00023242"/>
    </source>
</evidence>
<dbReference type="RefSeq" id="XP_031572164.1">
    <property type="nucleotide sequence ID" value="XM_031716304.1"/>
</dbReference>
<evidence type="ECO:0000256" key="8">
    <source>
        <dbReference type="PIRNR" id="PIRNR000799"/>
    </source>
</evidence>
<evidence type="ECO:0000256" key="1">
    <source>
        <dbReference type="ARBA" id="ARBA00004123"/>
    </source>
</evidence>